<feature type="region of interest" description="Disordered" evidence="1">
    <location>
        <begin position="335"/>
        <end position="366"/>
    </location>
</feature>
<dbReference type="Proteomes" id="UP001501788">
    <property type="component" value="Unassembled WGS sequence"/>
</dbReference>
<dbReference type="EMBL" id="BAABEX010000029">
    <property type="protein sequence ID" value="GAA4427734.1"/>
    <property type="molecule type" value="Genomic_DNA"/>
</dbReference>
<feature type="compositionally biased region" description="Low complexity" evidence="1">
    <location>
        <begin position="342"/>
        <end position="366"/>
    </location>
</feature>
<organism evidence="3 4">
    <name type="scientific">Acidovorax lacteus</name>
    <dbReference type="NCBI Taxonomy" id="1924988"/>
    <lineage>
        <taxon>Bacteria</taxon>
        <taxon>Pseudomonadati</taxon>
        <taxon>Pseudomonadota</taxon>
        <taxon>Betaproteobacteria</taxon>
        <taxon>Burkholderiales</taxon>
        <taxon>Comamonadaceae</taxon>
        <taxon>Acidovorax</taxon>
    </lineage>
</organism>
<name>A0ABP8LF37_9BURK</name>
<dbReference type="PANTHER" id="PTHR33608">
    <property type="entry name" value="BLL2464 PROTEIN"/>
    <property type="match status" value="1"/>
</dbReference>
<dbReference type="SUPFAM" id="SSF53300">
    <property type="entry name" value="vWA-like"/>
    <property type="match status" value="1"/>
</dbReference>
<dbReference type="Pfam" id="PF01882">
    <property type="entry name" value="DUF58"/>
    <property type="match status" value="1"/>
</dbReference>
<protein>
    <submittedName>
        <fullName evidence="3">DUF58 domain-containing protein</fullName>
    </submittedName>
</protein>
<proteinExistence type="predicted"/>
<evidence type="ECO:0000313" key="3">
    <source>
        <dbReference type="EMBL" id="GAA4427734.1"/>
    </source>
</evidence>
<dbReference type="PANTHER" id="PTHR33608:SF6">
    <property type="entry name" value="BLL2464 PROTEIN"/>
    <property type="match status" value="1"/>
</dbReference>
<keyword evidence="4" id="KW-1185">Reference proteome</keyword>
<gene>
    <name evidence="3" type="ORF">GCM10023090_25460</name>
</gene>
<dbReference type="InterPro" id="IPR002881">
    <property type="entry name" value="DUF58"/>
</dbReference>
<evidence type="ECO:0000313" key="4">
    <source>
        <dbReference type="Proteomes" id="UP001501788"/>
    </source>
</evidence>
<dbReference type="InterPro" id="IPR036465">
    <property type="entry name" value="vWFA_dom_sf"/>
</dbReference>
<evidence type="ECO:0000259" key="2">
    <source>
        <dbReference type="Pfam" id="PF01882"/>
    </source>
</evidence>
<evidence type="ECO:0000256" key="1">
    <source>
        <dbReference type="SAM" id="MobiDB-lite"/>
    </source>
</evidence>
<feature type="domain" description="DUF58" evidence="2">
    <location>
        <begin position="44"/>
        <end position="295"/>
    </location>
</feature>
<comment type="caution">
    <text evidence="3">The sequence shown here is derived from an EMBL/GenBank/DDBJ whole genome shotgun (WGS) entry which is preliminary data.</text>
</comment>
<sequence length="366" mass="40152">MPSASARAERLLRRLEWRVIRRLDGLLQGDYRTLMRGSGLDLADLREYQPHDDVRHIDWNVTARLQQPHVRVFSEDREMAAWFLLDVSASVRFGPAGHDKHDVLTGFVGVLARLLTRHGNRVGALLYGADAARAATGALDRSLPPRSGRAQVLQLLHRLQADAPSGPMAPASPRATALRRWFGRNATAPAPAPVPATEAGTDLAVLLRAGLATVKRRSTVFVVSDFLSRPGWEPLLARLVERHDVVAVRVLDPTEQALPNVGLLTLRDAETGELLTVDTQDTRLRQRFAALAEARDTALRERLARAGADTLELSTADDLTDALLRFMELRRRKPLPRGGGPRWPAGRPWPNAPVAQATPAVQAAPA</sequence>
<dbReference type="RefSeq" id="WP_345065777.1">
    <property type="nucleotide sequence ID" value="NZ_BAABEX010000029.1"/>
</dbReference>
<accession>A0ABP8LF37</accession>
<reference evidence="4" key="1">
    <citation type="journal article" date="2019" name="Int. J. Syst. Evol. Microbiol.">
        <title>The Global Catalogue of Microorganisms (GCM) 10K type strain sequencing project: providing services to taxonomists for standard genome sequencing and annotation.</title>
        <authorList>
            <consortium name="The Broad Institute Genomics Platform"/>
            <consortium name="The Broad Institute Genome Sequencing Center for Infectious Disease"/>
            <person name="Wu L."/>
            <person name="Ma J."/>
        </authorList>
    </citation>
    <scope>NUCLEOTIDE SEQUENCE [LARGE SCALE GENOMIC DNA]</scope>
    <source>
        <strain evidence="4">JCM 31890</strain>
    </source>
</reference>